<dbReference type="Proteomes" id="UP000515806">
    <property type="component" value="Chromosome"/>
</dbReference>
<evidence type="ECO:0000313" key="3">
    <source>
        <dbReference type="Proteomes" id="UP000515806"/>
    </source>
</evidence>
<organism evidence="2 3">
    <name type="scientific">Pedobacter roseus</name>
    <dbReference type="NCBI Taxonomy" id="336820"/>
    <lineage>
        <taxon>Bacteria</taxon>
        <taxon>Pseudomonadati</taxon>
        <taxon>Bacteroidota</taxon>
        <taxon>Sphingobacteriia</taxon>
        <taxon>Sphingobacteriales</taxon>
        <taxon>Sphingobacteriaceae</taxon>
        <taxon>Pedobacter</taxon>
    </lineage>
</organism>
<evidence type="ECO:0000256" key="1">
    <source>
        <dbReference type="SAM" id="SignalP"/>
    </source>
</evidence>
<evidence type="ECO:0000313" key="2">
    <source>
        <dbReference type="EMBL" id="QNN43674.1"/>
    </source>
</evidence>
<keyword evidence="1" id="KW-0732">Signal</keyword>
<proteinExistence type="predicted"/>
<name>A0A7G9QJZ9_9SPHI</name>
<sequence>MKKSLLILLFTCFSAAYLSAKVVNPVDTSKQYSIKLANTDLKNGNVKFLLRGGIVSTYVKGQEIFEKKYGIAYRDFGCVMPLNISLEDYNKVVASFMDKKYGKGWRTEVRKDIQGI</sequence>
<accession>A0A7G9QJZ9</accession>
<dbReference type="AlphaFoldDB" id="A0A7G9QJZ9"/>
<evidence type="ECO:0008006" key="4">
    <source>
        <dbReference type="Google" id="ProtNLM"/>
    </source>
</evidence>
<dbReference type="EMBL" id="CP060723">
    <property type="protein sequence ID" value="QNN43674.1"/>
    <property type="molecule type" value="Genomic_DNA"/>
</dbReference>
<dbReference type="KEGG" id="proe:H9L23_06155"/>
<keyword evidence="3" id="KW-1185">Reference proteome</keyword>
<feature type="signal peptide" evidence="1">
    <location>
        <begin position="1"/>
        <end position="20"/>
    </location>
</feature>
<feature type="chain" id="PRO_5028815246" description="GLPGLI family protein" evidence="1">
    <location>
        <begin position="21"/>
        <end position="116"/>
    </location>
</feature>
<dbReference type="RefSeq" id="WP_187594138.1">
    <property type="nucleotide sequence ID" value="NZ_CP060723.1"/>
</dbReference>
<protein>
    <recommendedName>
        <fullName evidence="4">GLPGLI family protein</fullName>
    </recommendedName>
</protein>
<gene>
    <name evidence="2" type="ORF">H9L23_06155</name>
</gene>
<reference evidence="2 3" key="1">
    <citation type="submission" date="2020-08" db="EMBL/GenBank/DDBJ databases">
        <title>Genome sequence of Pedobacter roseus KACC 11594T.</title>
        <authorList>
            <person name="Hyun D.-W."/>
            <person name="Bae J.-W."/>
        </authorList>
    </citation>
    <scope>NUCLEOTIDE SEQUENCE [LARGE SCALE GENOMIC DNA]</scope>
    <source>
        <strain evidence="2 3">KACC 11594</strain>
    </source>
</reference>